<reference evidence="3" key="1">
    <citation type="journal article" date="2014" name="Int. J. Syst. Evol. Microbiol.">
        <title>Complete genome sequence of Corynebacterium casei LMG S-19264T (=DSM 44701T), isolated from a smear-ripened cheese.</title>
        <authorList>
            <consortium name="US DOE Joint Genome Institute (JGI-PGF)"/>
            <person name="Walter F."/>
            <person name="Albersmeier A."/>
            <person name="Kalinowski J."/>
            <person name="Ruckert C."/>
        </authorList>
    </citation>
    <scope>NUCLEOTIDE SEQUENCE</scope>
    <source>
        <strain evidence="3">CGMCC 1.15322</strain>
    </source>
</reference>
<dbReference type="EMBL" id="BMIG01000005">
    <property type="protein sequence ID" value="GGA96629.1"/>
    <property type="molecule type" value="Genomic_DNA"/>
</dbReference>
<gene>
    <name evidence="3" type="ORF">GCM10011496_17140</name>
</gene>
<dbReference type="InterPro" id="IPR021309">
    <property type="entry name" value="YgaP-like_TM"/>
</dbReference>
<dbReference type="RefSeq" id="WP_188707948.1">
    <property type="nucleotide sequence ID" value="NZ_BMIG01000005.1"/>
</dbReference>
<comment type="caution">
    <text evidence="3">The sequence shown here is derived from an EMBL/GenBank/DDBJ whole genome shotgun (WGS) entry which is preliminary data.</text>
</comment>
<evidence type="ECO:0000259" key="2">
    <source>
        <dbReference type="Pfam" id="PF11127"/>
    </source>
</evidence>
<sequence>MKINEGVFDRGLRVTAGLILIGLSISGTIGLWGYVGLIPLVTGAVGLCPIYSLLGINTCPARQG</sequence>
<accession>A0A916SGQ1</accession>
<feature type="transmembrane region" description="Helical" evidence="1">
    <location>
        <begin position="12"/>
        <end position="32"/>
    </location>
</feature>
<feature type="transmembrane region" description="Helical" evidence="1">
    <location>
        <begin position="38"/>
        <end position="56"/>
    </location>
</feature>
<dbReference type="Pfam" id="PF11127">
    <property type="entry name" value="YgaP-like_TM"/>
    <property type="match status" value="1"/>
</dbReference>
<protein>
    <submittedName>
        <fullName evidence="3">Membrane protein</fullName>
    </submittedName>
</protein>
<keyword evidence="1" id="KW-1133">Transmembrane helix</keyword>
<keyword evidence="1" id="KW-0472">Membrane</keyword>
<evidence type="ECO:0000313" key="3">
    <source>
        <dbReference type="EMBL" id="GGA96629.1"/>
    </source>
</evidence>
<proteinExistence type="predicted"/>
<reference evidence="3" key="2">
    <citation type="submission" date="2020-09" db="EMBL/GenBank/DDBJ databases">
        <authorList>
            <person name="Sun Q."/>
            <person name="Zhou Y."/>
        </authorList>
    </citation>
    <scope>NUCLEOTIDE SEQUENCE</scope>
    <source>
        <strain evidence="3">CGMCC 1.15322</strain>
    </source>
</reference>
<evidence type="ECO:0000256" key="1">
    <source>
        <dbReference type="SAM" id="Phobius"/>
    </source>
</evidence>
<keyword evidence="4" id="KW-1185">Reference proteome</keyword>
<dbReference type="Proteomes" id="UP000620596">
    <property type="component" value="Unassembled WGS sequence"/>
</dbReference>
<dbReference type="AlphaFoldDB" id="A0A916SGQ1"/>
<evidence type="ECO:0000313" key="4">
    <source>
        <dbReference type="Proteomes" id="UP000620596"/>
    </source>
</evidence>
<name>A0A916SGQ1_9BURK</name>
<keyword evidence="1" id="KW-0812">Transmembrane</keyword>
<feature type="domain" description="Inner membrane protein YgaP-like transmembrane" evidence="2">
    <location>
        <begin position="1"/>
        <end position="61"/>
    </location>
</feature>
<organism evidence="3 4">
    <name type="scientific">Polaromonas eurypsychrophila</name>
    <dbReference type="NCBI Taxonomy" id="1614635"/>
    <lineage>
        <taxon>Bacteria</taxon>
        <taxon>Pseudomonadati</taxon>
        <taxon>Pseudomonadota</taxon>
        <taxon>Betaproteobacteria</taxon>
        <taxon>Burkholderiales</taxon>
        <taxon>Comamonadaceae</taxon>
        <taxon>Polaromonas</taxon>
    </lineage>
</organism>